<comment type="caution">
    <text evidence="2">The sequence shown here is derived from an EMBL/GenBank/DDBJ whole genome shotgun (WGS) entry which is preliminary data.</text>
</comment>
<feature type="chain" id="PRO_5045095156" evidence="1">
    <location>
        <begin position="26"/>
        <end position="159"/>
    </location>
</feature>
<organism evidence="2 3">
    <name type="scientific">Methylobacterium persicinum</name>
    <dbReference type="NCBI Taxonomy" id="374426"/>
    <lineage>
        <taxon>Bacteria</taxon>
        <taxon>Pseudomonadati</taxon>
        <taxon>Pseudomonadota</taxon>
        <taxon>Alphaproteobacteria</taxon>
        <taxon>Hyphomicrobiales</taxon>
        <taxon>Methylobacteriaceae</taxon>
        <taxon>Methylobacterium</taxon>
    </lineage>
</organism>
<name>A0ABU0HPX6_9HYPH</name>
<dbReference type="RefSeq" id="WP_238247297.1">
    <property type="nucleotide sequence ID" value="NZ_BPQX01000007.1"/>
</dbReference>
<keyword evidence="3" id="KW-1185">Reference proteome</keyword>
<evidence type="ECO:0000313" key="3">
    <source>
        <dbReference type="Proteomes" id="UP001236369"/>
    </source>
</evidence>
<evidence type="ECO:0000313" key="2">
    <source>
        <dbReference type="EMBL" id="MDQ0444361.1"/>
    </source>
</evidence>
<protein>
    <submittedName>
        <fullName evidence="2">Uncharacterized protein</fullName>
    </submittedName>
</protein>
<sequence length="159" mass="17297">MRRVILAAALAAGLLGLAPGLPARAAAERGALPSDPQGVVDYVKTAVRDHDEDAIERLVNWDGVRLPRKRLTLYQIRTTFGRPIKDMAIEDFPADGLAEIEARGSFKPNMPVTKRLRIVFDEDKGAPDEQPSANVFLLGEKDGAYRIAVLNSVGPPRGK</sequence>
<reference evidence="2 3" key="1">
    <citation type="submission" date="2023-07" db="EMBL/GenBank/DDBJ databases">
        <title>Genomic Encyclopedia of Type Strains, Phase IV (KMG-IV): sequencing the most valuable type-strain genomes for metagenomic binning, comparative biology and taxonomic classification.</title>
        <authorList>
            <person name="Goeker M."/>
        </authorList>
    </citation>
    <scope>NUCLEOTIDE SEQUENCE [LARGE SCALE GENOMIC DNA]</scope>
    <source>
        <strain evidence="2 3">DSM 19562</strain>
    </source>
</reference>
<dbReference type="EMBL" id="JAUSVV010000011">
    <property type="protein sequence ID" value="MDQ0444361.1"/>
    <property type="molecule type" value="Genomic_DNA"/>
</dbReference>
<accession>A0ABU0HPX6</accession>
<gene>
    <name evidence="2" type="ORF">QO016_003871</name>
</gene>
<evidence type="ECO:0000256" key="1">
    <source>
        <dbReference type="SAM" id="SignalP"/>
    </source>
</evidence>
<proteinExistence type="predicted"/>
<feature type="signal peptide" evidence="1">
    <location>
        <begin position="1"/>
        <end position="25"/>
    </location>
</feature>
<dbReference type="Proteomes" id="UP001236369">
    <property type="component" value="Unassembled WGS sequence"/>
</dbReference>
<keyword evidence="1" id="KW-0732">Signal</keyword>